<proteinExistence type="predicted"/>
<dbReference type="Proteomes" id="UP001595872">
    <property type="component" value="Unassembled WGS sequence"/>
</dbReference>
<name>A0ABV9TSX5_9ACTN</name>
<dbReference type="PROSITE" id="PS50075">
    <property type="entry name" value="CARRIER"/>
    <property type="match status" value="1"/>
</dbReference>
<evidence type="ECO:0000313" key="3">
    <source>
        <dbReference type="Proteomes" id="UP001595872"/>
    </source>
</evidence>
<dbReference type="RefSeq" id="WP_378252956.1">
    <property type="nucleotide sequence ID" value="NZ_JBHSIT010000002.1"/>
</dbReference>
<protein>
    <submittedName>
        <fullName evidence="2">Acyl carrier protein</fullName>
    </submittedName>
</protein>
<keyword evidence="3" id="KW-1185">Reference proteome</keyword>
<accession>A0ABV9TSX5</accession>
<reference evidence="3" key="1">
    <citation type="journal article" date="2019" name="Int. J. Syst. Evol. Microbiol.">
        <title>The Global Catalogue of Microorganisms (GCM) 10K type strain sequencing project: providing services to taxonomists for standard genome sequencing and annotation.</title>
        <authorList>
            <consortium name="The Broad Institute Genomics Platform"/>
            <consortium name="The Broad Institute Genome Sequencing Center for Infectious Disease"/>
            <person name="Wu L."/>
            <person name="Ma J."/>
        </authorList>
    </citation>
    <scope>NUCLEOTIDE SEQUENCE [LARGE SCALE GENOMIC DNA]</scope>
    <source>
        <strain evidence="3">KLKA75</strain>
    </source>
</reference>
<evidence type="ECO:0000313" key="2">
    <source>
        <dbReference type="EMBL" id="MFC4907218.1"/>
    </source>
</evidence>
<dbReference type="SUPFAM" id="SSF47336">
    <property type="entry name" value="ACP-like"/>
    <property type="match status" value="1"/>
</dbReference>
<dbReference type="Pfam" id="PF00550">
    <property type="entry name" value="PP-binding"/>
    <property type="match status" value="1"/>
</dbReference>
<gene>
    <name evidence="2" type="ORF">ACFPCY_07800</name>
</gene>
<dbReference type="Gene3D" id="1.10.1200.10">
    <property type="entry name" value="ACP-like"/>
    <property type="match status" value="1"/>
</dbReference>
<evidence type="ECO:0000259" key="1">
    <source>
        <dbReference type="PROSITE" id="PS50075"/>
    </source>
</evidence>
<dbReference type="EMBL" id="JBHSIT010000002">
    <property type="protein sequence ID" value="MFC4907218.1"/>
    <property type="molecule type" value="Genomic_DNA"/>
</dbReference>
<dbReference type="InterPro" id="IPR036736">
    <property type="entry name" value="ACP-like_sf"/>
</dbReference>
<comment type="caution">
    <text evidence="2">The sequence shown here is derived from an EMBL/GenBank/DDBJ whole genome shotgun (WGS) entry which is preliminary data.</text>
</comment>
<sequence length="85" mass="9108">MDGTNTVETVTEIIEEVLGEIPGELSPDDVLAARKWDSIASLEALAQLEGRFGVSLDLRRFHAARTAAEMADLVDERLAVRAGGA</sequence>
<organism evidence="2 3">
    <name type="scientific">Actinomadura gamaensis</name>
    <dbReference type="NCBI Taxonomy" id="1763541"/>
    <lineage>
        <taxon>Bacteria</taxon>
        <taxon>Bacillati</taxon>
        <taxon>Actinomycetota</taxon>
        <taxon>Actinomycetes</taxon>
        <taxon>Streptosporangiales</taxon>
        <taxon>Thermomonosporaceae</taxon>
        <taxon>Actinomadura</taxon>
    </lineage>
</organism>
<dbReference type="InterPro" id="IPR009081">
    <property type="entry name" value="PP-bd_ACP"/>
</dbReference>
<feature type="domain" description="Carrier" evidence="1">
    <location>
        <begin position="1"/>
        <end position="78"/>
    </location>
</feature>